<dbReference type="PANTHER" id="PTHR15004:SF0">
    <property type="entry name" value="GLUTAMYL-TRNA(GLN) AMIDOTRANSFERASE SUBUNIT C, MITOCHONDRIAL"/>
    <property type="match status" value="1"/>
</dbReference>
<comment type="caution">
    <text evidence="3">The sequence shown here is derived from an EMBL/GenBank/DDBJ whole genome shotgun (WGS) entry which is preliminary data.</text>
</comment>
<evidence type="ECO:0000256" key="1">
    <source>
        <dbReference type="SAM" id="MobiDB-lite"/>
    </source>
</evidence>
<proteinExistence type="predicted"/>
<dbReference type="GeneID" id="27682007"/>
<dbReference type="GO" id="GO:0070681">
    <property type="term" value="P:glutaminyl-tRNAGln biosynthesis via transamidation"/>
    <property type="evidence" value="ECO:0007669"/>
    <property type="project" value="TreeGrafter"/>
</dbReference>
<keyword evidence="3" id="KW-0808">Transferase</keyword>
<protein>
    <submittedName>
        <fullName evidence="3">Aspartyl/glutamyl-tRNA(Asn/Gln) amidotransferase, C subunit</fullName>
    </submittedName>
</protein>
<accession>A0A0A2JU39</accession>
<evidence type="ECO:0000313" key="3">
    <source>
        <dbReference type="EMBL" id="KGO58962.1"/>
    </source>
</evidence>
<feature type="region of interest" description="Disordered" evidence="1">
    <location>
        <begin position="227"/>
        <end position="253"/>
    </location>
</feature>
<dbReference type="GO" id="GO:0005739">
    <property type="term" value="C:mitochondrion"/>
    <property type="evidence" value="ECO:0007669"/>
    <property type="project" value="TreeGrafter"/>
</dbReference>
<evidence type="ECO:0000259" key="2">
    <source>
        <dbReference type="Pfam" id="PF20978"/>
    </source>
</evidence>
<reference evidence="3 4" key="1">
    <citation type="journal article" date="2015" name="Mol. Plant Microbe Interact.">
        <title>Genome, transcriptome, and functional analyses of Penicillium expansum provide new insights into secondary metabolism and pathogenicity.</title>
        <authorList>
            <person name="Ballester A.R."/>
            <person name="Marcet-Houben M."/>
            <person name="Levin E."/>
            <person name="Sela N."/>
            <person name="Selma-Lazaro C."/>
            <person name="Carmona L."/>
            <person name="Wisniewski M."/>
            <person name="Droby S."/>
            <person name="Gonzalez-Candelas L."/>
            <person name="Gabaldon T."/>
        </authorList>
    </citation>
    <scope>NUCLEOTIDE SEQUENCE [LARGE SCALE GENOMIC DNA]</scope>
    <source>
        <strain evidence="3 4">MD-8</strain>
    </source>
</reference>
<dbReference type="Pfam" id="PF20978">
    <property type="entry name" value="Gta3"/>
    <property type="match status" value="1"/>
</dbReference>
<gene>
    <name evidence="3" type="ORF">PEX2_093170</name>
</gene>
<dbReference type="Proteomes" id="UP000030143">
    <property type="component" value="Unassembled WGS sequence"/>
</dbReference>
<dbReference type="InterPro" id="IPR003837">
    <property type="entry name" value="GatC"/>
</dbReference>
<name>A0A0A2JU39_PENEN</name>
<evidence type="ECO:0000313" key="4">
    <source>
        <dbReference type="Proteomes" id="UP000030143"/>
    </source>
</evidence>
<dbReference type="RefSeq" id="XP_016600303.1">
    <property type="nucleotide sequence ID" value="XM_016746587.1"/>
</dbReference>
<organism evidence="3 4">
    <name type="scientific">Penicillium expansum</name>
    <name type="common">Blue mold rot fungus</name>
    <dbReference type="NCBI Taxonomy" id="27334"/>
    <lineage>
        <taxon>Eukaryota</taxon>
        <taxon>Fungi</taxon>
        <taxon>Dikarya</taxon>
        <taxon>Ascomycota</taxon>
        <taxon>Pezizomycotina</taxon>
        <taxon>Eurotiomycetes</taxon>
        <taxon>Eurotiomycetidae</taxon>
        <taxon>Eurotiales</taxon>
        <taxon>Aspergillaceae</taxon>
        <taxon>Penicillium</taxon>
    </lineage>
</organism>
<keyword evidence="4" id="KW-1185">Reference proteome</keyword>
<dbReference type="PANTHER" id="PTHR15004">
    <property type="entry name" value="GLUTAMYL-TRNA(GLN) AMIDOTRANSFERASE SUBUNIT C, MITOCHONDRIAL"/>
    <property type="match status" value="1"/>
</dbReference>
<dbReference type="InterPro" id="IPR049545">
    <property type="entry name" value="Gta3_dom"/>
</dbReference>
<dbReference type="AlphaFoldDB" id="A0A0A2JU39"/>
<dbReference type="GO" id="GO:0006450">
    <property type="term" value="P:regulation of translational fidelity"/>
    <property type="evidence" value="ECO:0007669"/>
    <property type="project" value="InterPro"/>
</dbReference>
<feature type="domain" description="Glutamyl-tRNA amidotransferase complex subunit Gta3" evidence="2">
    <location>
        <begin position="138"/>
        <end position="195"/>
    </location>
</feature>
<dbReference type="GO" id="GO:0030956">
    <property type="term" value="C:glutamyl-tRNA(Gln) amidotransferase complex"/>
    <property type="evidence" value="ECO:0007669"/>
    <property type="project" value="TreeGrafter"/>
</dbReference>
<dbReference type="HOGENOM" id="CLU_085810_1_0_1"/>
<dbReference type="GO" id="GO:0016740">
    <property type="term" value="F:transferase activity"/>
    <property type="evidence" value="ECO:0007669"/>
    <property type="project" value="UniProtKB-KW"/>
</dbReference>
<dbReference type="EMBL" id="JQFZ01000110">
    <property type="protein sequence ID" value="KGO58962.1"/>
    <property type="molecule type" value="Genomic_DNA"/>
</dbReference>
<dbReference type="GO" id="GO:0032543">
    <property type="term" value="P:mitochondrial translation"/>
    <property type="evidence" value="ECO:0007669"/>
    <property type="project" value="TreeGrafter"/>
</dbReference>
<sequence>MWSWCVVAKRGAIDESIDRRARGGGVTGIRLSSPLTCDFSDFDYFYTILLRLNCVCISLDCVSYVYLPTEKVLILGYPTMTSLRTATRLSKSLRPCSSRLNTTFSRFYSSEKPDSADIEFILGAPNWSVRSLLPNPASKPPPSVTPKQLHHLLRISALPQPANQEEEQSMLDTLESQIHFVKEIQLVDTTGVAPLARIRDESPAAIEEETIGIERLREALANEKVSGRRGKIQRVPGEKNDRPDGTAWDGNALGSATKTKGKYFVVEIGN</sequence>
<dbReference type="VEuPathDB" id="FungiDB:PEXP_063620"/>